<dbReference type="AlphaFoldDB" id="A0A1T5FQ09"/>
<protein>
    <submittedName>
        <fullName evidence="1">Uncharacterized protein</fullName>
    </submittedName>
</protein>
<dbReference type="EMBL" id="FUYZ01000007">
    <property type="protein sequence ID" value="SKB98268.1"/>
    <property type="molecule type" value="Genomic_DNA"/>
</dbReference>
<accession>A0A1T5FQ09</accession>
<proteinExistence type="predicted"/>
<gene>
    <name evidence="1" type="ORF">SAMN05660477_02211</name>
</gene>
<evidence type="ECO:0000313" key="2">
    <source>
        <dbReference type="Proteomes" id="UP000191112"/>
    </source>
</evidence>
<reference evidence="1 2" key="1">
    <citation type="submission" date="2017-02" db="EMBL/GenBank/DDBJ databases">
        <authorList>
            <person name="Peterson S.W."/>
        </authorList>
    </citation>
    <scope>NUCLEOTIDE SEQUENCE [LARGE SCALE GENOMIC DNA]</scope>
    <source>
        <strain evidence="1 2">DSM 22323</strain>
    </source>
</reference>
<dbReference type="RefSeq" id="WP_079667424.1">
    <property type="nucleotide sequence ID" value="NZ_FUYZ01000007.1"/>
</dbReference>
<keyword evidence="2" id="KW-1185">Reference proteome</keyword>
<evidence type="ECO:0000313" key="1">
    <source>
        <dbReference type="EMBL" id="SKB98268.1"/>
    </source>
</evidence>
<dbReference type="STRING" id="619805.SAMN05660477_02211"/>
<dbReference type="Proteomes" id="UP000191112">
    <property type="component" value="Unassembled WGS sequence"/>
</dbReference>
<organism evidence="1 2">
    <name type="scientific">Soonwooa buanensis</name>
    <dbReference type="NCBI Taxonomy" id="619805"/>
    <lineage>
        <taxon>Bacteria</taxon>
        <taxon>Pseudomonadati</taxon>
        <taxon>Bacteroidota</taxon>
        <taxon>Flavobacteriia</taxon>
        <taxon>Flavobacteriales</taxon>
        <taxon>Weeksellaceae</taxon>
        <taxon>Chryseobacterium group</taxon>
        <taxon>Soonwooa</taxon>
    </lineage>
</organism>
<sequence length="335" mass="36054">MQLKATQKGTYTATLSLKNATGCAPIVVSYILSDTNDTAPEAGTGRTVYIDTNTLTGPLNLFNYLTGPYDTNGYWVETSFPESGLLIGNIWHGQTITEGTYTFNYYVNGTCSGMDFTTVTIIISNLEVKPDSGSGYFGEAFTAVDNVLANDNVSNVVPVIGTNPGQVTISEAGTWPAGIHLDTTTGEVRVDDTVTLSHYVVYYTVCVNATEPLSCQTTSVTIDLTTAPYCYNPNSNFDAANPTQHGITLLKRAGVNEDNWPMLRGSAHTVLESNTKGFVVTRMTSDPAATSADPKLSKITTPQEGMMVYDTYAKCFKIFSGGAWKCFSKPGCPDR</sequence>
<name>A0A1T5FQ09_9FLAO</name>
<dbReference type="OrthoDB" id="601690at2"/>